<name>A0A409X4I7_9AGAR</name>
<dbReference type="EMBL" id="NHTK01004659">
    <property type="protein sequence ID" value="PPQ85671.1"/>
    <property type="molecule type" value="Genomic_DNA"/>
</dbReference>
<organism evidence="2 3">
    <name type="scientific">Panaeolus cyanescens</name>
    <dbReference type="NCBI Taxonomy" id="181874"/>
    <lineage>
        <taxon>Eukaryota</taxon>
        <taxon>Fungi</taxon>
        <taxon>Dikarya</taxon>
        <taxon>Basidiomycota</taxon>
        <taxon>Agaricomycotina</taxon>
        <taxon>Agaricomycetes</taxon>
        <taxon>Agaricomycetidae</taxon>
        <taxon>Agaricales</taxon>
        <taxon>Agaricineae</taxon>
        <taxon>Galeropsidaceae</taxon>
        <taxon>Panaeolus</taxon>
    </lineage>
</organism>
<accession>A0A409X4I7</accession>
<dbReference type="AlphaFoldDB" id="A0A409X4I7"/>
<dbReference type="InParanoid" id="A0A409X4I7"/>
<dbReference type="Proteomes" id="UP000284842">
    <property type="component" value="Unassembled WGS sequence"/>
</dbReference>
<sequence>MKRRAVWGPVYGEWARSPRSRKPHWEYVEEDDEEAVRDDRRDRRSGKENSPSKRARLT</sequence>
<feature type="compositionally biased region" description="Basic and acidic residues" evidence="1">
    <location>
        <begin position="37"/>
        <end position="51"/>
    </location>
</feature>
<protein>
    <submittedName>
        <fullName evidence="2">Uncharacterized protein</fullName>
    </submittedName>
</protein>
<evidence type="ECO:0000313" key="2">
    <source>
        <dbReference type="EMBL" id="PPQ85671.1"/>
    </source>
</evidence>
<keyword evidence="3" id="KW-1185">Reference proteome</keyword>
<reference evidence="2 3" key="1">
    <citation type="journal article" date="2018" name="Evol. Lett.">
        <title>Horizontal gene cluster transfer increased hallucinogenic mushroom diversity.</title>
        <authorList>
            <person name="Reynolds H.T."/>
            <person name="Vijayakumar V."/>
            <person name="Gluck-Thaler E."/>
            <person name="Korotkin H.B."/>
            <person name="Matheny P.B."/>
            <person name="Slot J.C."/>
        </authorList>
    </citation>
    <scope>NUCLEOTIDE SEQUENCE [LARGE SCALE GENOMIC DNA]</scope>
    <source>
        <strain evidence="2 3">2629</strain>
    </source>
</reference>
<gene>
    <name evidence="2" type="ORF">CVT24_012868</name>
</gene>
<comment type="caution">
    <text evidence="2">The sequence shown here is derived from an EMBL/GenBank/DDBJ whole genome shotgun (WGS) entry which is preliminary data.</text>
</comment>
<evidence type="ECO:0000256" key="1">
    <source>
        <dbReference type="SAM" id="MobiDB-lite"/>
    </source>
</evidence>
<evidence type="ECO:0000313" key="3">
    <source>
        <dbReference type="Proteomes" id="UP000284842"/>
    </source>
</evidence>
<proteinExistence type="predicted"/>
<feature type="region of interest" description="Disordered" evidence="1">
    <location>
        <begin position="28"/>
        <end position="58"/>
    </location>
</feature>